<name>A0AAW5Q6X4_9ACTN</name>
<dbReference type="EMBL" id="JALXTC010000038">
    <property type="protein sequence ID" value="MCT2117969.1"/>
    <property type="molecule type" value="Genomic_DNA"/>
</dbReference>
<dbReference type="Proteomes" id="UP001206890">
    <property type="component" value="Unassembled WGS sequence"/>
</dbReference>
<feature type="transmembrane region" description="Helical" evidence="1">
    <location>
        <begin position="70"/>
        <end position="91"/>
    </location>
</feature>
<comment type="caution">
    <text evidence="2">The sequence shown here is derived from an EMBL/GenBank/DDBJ whole genome shotgun (WGS) entry which is preliminary data.</text>
</comment>
<keyword evidence="1" id="KW-0472">Membrane</keyword>
<organism evidence="2 3">
    <name type="scientific">Dietzia cinnamea</name>
    <dbReference type="NCBI Taxonomy" id="321318"/>
    <lineage>
        <taxon>Bacteria</taxon>
        <taxon>Bacillati</taxon>
        <taxon>Actinomycetota</taxon>
        <taxon>Actinomycetes</taxon>
        <taxon>Mycobacteriales</taxon>
        <taxon>Dietziaceae</taxon>
        <taxon>Dietzia</taxon>
    </lineage>
</organism>
<keyword evidence="1" id="KW-0812">Transmembrane</keyword>
<feature type="transmembrane region" description="Helical" evidence="1">
    <location>
        <begin position="36"/>
        <end position="58"/>
    </location>
</feature>
<evidence type="ECO:0000313" key="2">
    <source>
        <dbReference type="EMBL" id="MCT2117969.1"/>
    </source>
</evidence>
<evidence type="ECO:0000256" key="1">
    <source>
        <dbReference type="SAM" id="Phobius"/>
    </source>
</evidence>
<keyword evidence="1" id="KW-1133">Transmembrane helix</keyword>
<protein>
    <submittedName>
        <fullName evidence="2">Uncharacterized protein</fullName>
    </submittedName>
</protein>
<gene>
    <name evidence="2" type="ORF">M3D93_09435</name>
</gene>
<accession>A0AAW5Q6X4</accession>
<reference evidence="2" key="1">
    <citation type="submission" date="2022-04" db="EMBL/GenBank/DDBJ databases">
        <title>Human microbiome associated bacterial genomes.</title>
        <authorList>
            <person name="Sandstrom S."/>
            <person name="Salamzade R."/>
            <person name="Kalan L.R."/>
        </authorList>
    </citation>
    <scope>NUCLEOTIDE SEQUENCE</scope>
    <source>
        <strain evidence="2">P3-SID1762</strain>
    </source>
</reference>
<dbReference type="AlphaFoldDB" id="A0AAW5Q6X4"/>
<sequence>MASNPETRGSHTGATAADGEPELVSVWNETVRTRNLGYSLLISVPATLIGLLVAENLLSRVMEDAEIAKTYSLLIGLAIVVITAVINARLFPPQRIVTTEEPGESTTFEETLRELAEEPGGLGDTSAVPEEVRQEMRELGLYDAFVSAEQNVAARAADERAAEDGDAR</sequence>
<proteinExistence type="predicted"/>
<evidence type="ECO:0000313" key="3">
    <source>
        <dbReference type="Proteomes" id="UP001206890"/>
    </source>
</evidence>
<dbReference type="RefSeq" id="WP_070721231.1">
    <property type="nucleotide sequence ID" value="NZ_JAFFGT010000015.1"/>
</dbReference>